<name>A0AAV6XS61_9LAMI</name>
<comment type="caution">
    <text evidence="8">The sequence shown here is derived from an EMBL/GenBank/DDBJ whole genome shotgun (WGS) entry which is preliminary data.</text>
</comment>
<dbReference type="InterPro" id="IPR016177">
    <property type="entry name" value="DNA-bd_dom_sf"/>
</dbReference>
<reference evidence="8" key="1">
    <citation type="submission" date="2019-10" db="EMBL/GenBank/DDBJ databases">
        <authorList>
            <person name="Zhang R."/>
            <person name="Pan Y."/>
            <person name="Wang J."/>
            <person name="Ma R."/>
            <person name="Yu S."/>
        </authorList>
    </citation>
    <scope>NUCLEOTIDE SEQUENCE</scope>
    <source>
        <strain evidence="8">LA-IB0</strain>
        <tissue evidence="8">Leaf</tissue>
    </source>
</reference>
<evidence type="ECO:0000313" key="8">
    <source>
        <dbReference type="EMBL" id="KAG8382907.1"/>
    </source>
</evidence>
<evidence type="ECO:0000256" key="6">
    <source>
        <dbReference type="SAM" id="MobiDB-lite"/>
    </source>
</evidence>
<dbReference type="SMART" id="SM00380">
    <property type="entry name" value="AP2"/>
    <property type="match status" value="1"/>
</dbReference>
<dbReference type="GO" id="GO:0003677">
    <property type="term" value="F:DNA binding"/>
    <property type="evidence" value="ECO:0007669"/>
    <property type="project" value="UniProtKB-KW"/>
</dbReference>
<keyword evidence="9" id="KW-1185">Reference proteome</keyword>
<dbReference type="PANTHER" id="PTHR31194:SF62">
    <property type="entry name" value="ETHYLENE-RESPONSIVE TRANSCRIPTION FACTOR ERF118"/>
    <property type="match status" value="1"/>
</dbReference>
<evidence type="ECO:0000256" key="1">
    <source>
        <dbReference type="ARBA" id="ARBA00004123"/>
    </source>
</evidence>
<organism evidence="8 9">
    <name type="scientific">Buddleja alternifolia</name>
    <dbReference type="NCBI Taxonomy" id="168488"/>
    <lineage>
        <taxon>Eukaryota</taxon>
        <taxon>Viridiplantae</taxon>
        <taxon>Streptophyta</taxon>
        <taxon>Embryophyta</taxon>
        <taxon>Tracheophyta</taxon>
        <taxon>Spermatophyta</taxon>
        <taxon>Magnoliopsida</taxon>
        <taxon>eudicotyledons</taxon>
        <taxon>Gunneridae</taxon>
        <taxon>Pentapetalae</taxon>
        <taxon>asterids</taxon>
        <taxon>lamiids</taxon>
        <taxon>Lamiales</taxon>
        <taxon>Scrophulariaceae</taxon>
        <taxon>Buddlejeae</taxon>
        <taxon>Buddleja</taxon>
    </lineage>
</organism>
<evidence type="ECO:0000256" key="2">
    <source>
        <dbReference type="ARBA" id="ARBA00023015"/>
    </source>
</evidence>
<evidence type="ECO:0000256" key="4">
    <source>
        <dbReference type="ARBA" id="ARBA00023163"/>
    </source>
</evidence>
<dbReference type="Gene3D" id="3.30.730.10">
    <property type="entry name" value="AP2/ERF domain"/>
    <property type="match status" value="1"/>
</dbReference>
<dbReference type="PROSITE" id="PS51032">
    <property type="entry name" value="AP2_ERF"/>
    <property type="match status" value="1"/>
</dbReference>
<sequence length="175" mass="20244">MVHQKDLRRSNRLSVLTKRRSIRIANKNPNSTPSSSPKNCNSKNRKRNSRKKYKGVQITKSGKYVSLIWDPFKKRCVWLGTFGIPEEASEMYVSKKREFEEKLNAKHGIEETPFSVESNETSHDHNKIMEEEAEVGNIQEPEFGVLFGVRIIDNHGFLLGEFSKLDDLSIIDFWS</sequence>
<feature type="compositionally biased region" description="Basic residues" evidence="6">
    <location>
        <begin position="43"/>
        <end position="54"/>
    </location>
</feature>
<dbReference type="GO" id="GO:0003700">
    <property type="term" value="F:DNA-binding transcription factor activity"/>
    <property type="evidence" value="ECO:0007669"/>
    <property type="project" value="InterPro"/>
</dbReference>
<feature type="compositionally biased region" description="Low complexity" evidence="6">
    <location>
        <begin position="26"/>
        <end position="42"/>
    </location>
</feature>
<dbReference type="SUPFAM" id="SSF54171">
    <property type="entry name" value="DNA-binding domain"/>
    <property type="match status" value="1"/>
</dbReference>
<proteinExistence type="predicted"/>
<dbReference type="InterPro" id="IPR001471">
    <property type="entry name" value="AP2/ERF_dom"/>
</dbReference>
<evidence type="ECO:0000259" key="7">
    <source>
        <dbReference type="PROSITE" id="PS51032"/>
    </source>
</evidence>
<dbReference type="InterPro" id="IPR050913">
    <property type="entry name" value="AP2/ERF_ERF"/>
</dbReference>
<dbReference type="Proteomes" id="UP000826271">
    <property type="component" value="Unassembled WGS sequence"/>
</dbReference>
<protein>
    <recommendedName>
        <fullName evidence="7">AP2/ERF domain-containing protein</fullName>
    </recommendedName>
</protein>
<feature type="region of interest" description="Disordered" evidence="6">
    <location>
        <begin position="23"/>
        <end position="54"/>
    </location>
</feature>
<dbReference type="GO" id="GO:0005634">
    <property type="term" value="C:nucleus"/>
    <property type="evidence" value="ECO:0007669"/>
    <property type="project" value="UniProtKB-SubCell"/>
</dbReference>
<keyword evidence="2" id="KW-0805">Transcription regulation</keyword>
<dbReference type="CDD" id="cd00018">
    <property type="entry name" value="AP2"/>
    <property type="match status" value="1"/>
</dbReference>
<evidence type="ECO:0000256" key="3">
    <source>
        <dbReference type="ARBA" id="ARBA00023125"/>
    </source>
</evidence>
<keyword evidence="4" id="KW-0804">Transcription</keyword>
<gene>
    <name evidence="8" type="ORF">BUALT_Bualt05G0128500</name>
</gene>
<dbReference type="EMBL" id="WHWC01000005">
    <property type="protein sequence ID" value="KAG8382907.1"/>
    <property type="molecule type" value="Genomic_DNA"/>
</dbReference>
<keyword evidence="5" id="KW-0539">Nucleus</keyword>
<dbReference type="PANTHER" id="PTHR31194">
    <property type="entry name" value="SHN SHINE , DNA BINDING / TRANSCRIPTION FACTOR"/>
    <property type="match status" value="1"/>
</dbReference>
<comment type="subcellular location">
    <subcellularLocation>
        <location evidence="1">Nucleus</location>
    </subcellularLocation>
</comment>
<dbReference type="AlphaFoldDB" id="A0AAV6XS61"/>
<dbReference type="InterPro" id="IPR036955">
    <property type="entry name" value="AP2/ERF_dom_sf"/>
</dbReference>
<keyword evidence="3" id="KW-0238">DNA-binding</keyword>
<accession>A0AAV6XS61</accession>
<evidence type="ECO:0000256" key="5">
    <source>
        <dbReference type="ARBA" id="ARBA00023242"/>
    </source>
</evidence>
<feature type="domain" description="AP2/ERF" evidence="7">
    <location>
        <begin position="52"/>
        <end position="115"/>
    </location>
</feature>
<evidence type="ECO:0000313" key="9">
    <source>
        <dbReference type="Proteomes" id="UP000826271"/>
    </source>
</evidence>